<dbReference type="SUPFAM" id="SSF51735">
    <property type="entry name" value="NAD(P)-binding Rossmann-fold domains"/>
    <property type="match status" value="1"/>
</dbReference>
<protein>
    <recommendedName>
        <fullName evidence="3">Probable oxidoreductase</fullName>
    </recommendedName>
</protein>
<dbReference type="PANTHER" id="PTHR24320">
    <property type="entry name" value="RETINOL DEHYDROGENASE"/>
    <property type="match status" value="1"/>
</dbReference>
<dbReference type="Pfam" id="PF00106">
    <property type="entry name" value="adh_short"/>
    <property type="match status" value="1"/>
</dbReference>
<name>A0A7W3PMF9_9MICO</name>
<keyword evidence="2" id="KW-0560">Oxidoreductase</keyword>
<dbReference type="PANTHER" id="PTHR24320:SF272">
    <property type="entry name" value="NAD(P)-BINDING ROSSMANN-FOLD SUPERFAMILY PROTEIN"/>
    <property type="match status" value="1"/>
</dbReference>
<evidence type="ECO:0000313" key="4">
    <source>
        <dbReference type="EMBL" id="MBA8817031.1"/>
    </source>
</evidence>
<comment type="caution">
    <text evidence="4">The sequence shown here is derived from an EMBL/GenBank/DDBJ whole genome shotgun (WGS) entry which is preliminary data.</text>
</comment>
<evidence type="ECO:0000256" key="1">
    <source>
        <dbReference type="ARBA" id="ARBA00006484"/>
    </source>
</evidence>
<organism evidence="4 5">
    <name type="scientific">Microbacterium halimionae</name>
    <dbReference type="NCBI Taxonomy" id="1526413"/>
    <lineage>
        <taxon>Bacteria</taxon>
        <taxon>Bacillati</taxon>
        <taxon>Actinomycetota</taxon>
        <taxon>Actinomycetes</taxon>
        <taxon>Micrococcales</taxon>
        <taxon>Microbacteriaceae</taxon>
        <taxon>Microbacterium</taxon>
    </lineage>
</organism>
<gene>
    <name evidence="4" type="ORF">FHX48_002125</name>
</gene>
<keyword evidence="5" id="KW-1185">Reference proteome</keyword>
<dbReference type="Gene3D" id="3.40.50.720">
    <property type="entry name" value="NAD(P)-binding Rossmann-like Domain"/>
    <property type="match status" value="1"/>
</dbReference>
<dbReference type="InterPro" id="IPR002347">
    <property type="entry name" value="SDR_fam"/>
</dbReference>
<sequence>MTTTPEMIARQQPLATDFGYRTTAAEVIAGHDLAGKRAIVTGGYSGLGLETVKALAGAGVTVVVPARRPDAAASALAGVTGVEVESMDLSDLESVAAFTASVRGAAKPIDLVIDVAGVMAPPQGLTAQGWDTQFGTNHLGHFALVSGVAPLLVEGSRVVSYSSTGHYRSPVLFDDINFESTPYDPWVAYGQAKTANALFAVGLDARAANRGIHAFSVHPGGIMTDLQRHISKEELIKRQWIDADGNPNPLFKTPAEGAATGLWAATAPELLTRGGVYCEDSSIKGVVSADHADMTTGGVKEWAIDVDFADRLWDLSVAATGLDPFSE</sequence>
<dbReference type="NCBIfam" id="NF004845">
    <property type="entry name" value="PRK06196.1"/>
    <property type="match status" value="1"/>
</dbReference>
<proteinExistence type="inferred from homology"/>
<dbReference type="FunFam" id="3.40.50.720:FF:000594">
    <property type="entry name" value="Short-chain oxidoreductase"/>
    <property type="match status" value="1"/>
</dbReference>
<reference evidence="4 5" key="1">
    <citation type="submission" date="2020-07" db="EMBL/GenBank/DDBJ databases">
        <title>Sequencing the genomes of 1000 actinobacteria strains.</title>
        <authorList>
            <person name="Klenk H.-P."/>
        </authorList>
    </citation>
    <scope>NUCLEOTIDE SEQUENCE [LARGE SCALE GENOMIC DNA]</scope>
    <source>
        <strain evidence="4 5">DSM 27576</strain>
    </source>
</reference>
<dbReference type="Proteomes" id="UP000526083">
    <property type="component" value="Unassembled WGS sequence"/>
</dbReference>
<dbReference type="EMBL" id="JACGWY010000004">
    <property type="protein sequence ID" value="MBA8817031.1"/>
    <property type="molecule type" value="Genomic_DNA"/>
</dbReference>
<dbReference type="RefSeq" id="WP_208387871.1">
    <property type="nucleotide sequence ID" value="NZ_JAAOZB010000001.1"/>
</dbReference>
<accession>A0A7W3PMF9</accession>
<dbReference type="AlphaFoldDB" id="A0A7W3PMF9"/>
<evidence type="ECO:0000256" key="3">
    <source>
        <dbReference type="ARBA" id="ARBA00071493"/>
    </source>
</evidence>
<evidence type="ECO:0000313" key="5">
    <source>
        <dbReference type="Proteomes" id="UP000526083"/>
    </source>
</evidence>
<evidence type="ECO:0000256" key="2">
    <source>
        <dbReference type="ARBA" id="ARBA00023002"/>
    </source>
</evidence>
<dbReference type="InterPro" id="IPR036291">
    <property type="entry name" value="NAD(P)-bd_dom_sf"/>
</dbReference>
<dbReference type="PRINTS" id="PR00081">
    <property type="entry name" value="GDHRDH"/>
</dbReference>
<dbReference type="GO" id="GO:0016491">
    <property type="term" value="F:oxidoreductase activity"/>
    <property type="evidence" value="ECO:0007669"/>
    <property type="project" value="UniProtKB-KW"/>
</dbReference>
<comment type="similarity">
    <text evidence="1">Belongs to the short-chain dehydrogenases/reductases (SDR) family.</text>
</comment>